<evidence type="ECO:0000313" key="1">
    <source>
        <dbReference type="EMBL" id="KKL88096.1"/>
    </source>
</evidence>
<dbReference type="EMBL" id="LAZR01020662">
    <property type="protein sequence ID" value="KKL88096.1"/>
    <property type="molecule type" value="Genomic_DNA"/>
</dbReference>
<proteinExistence type="predicted"/>
<dbReference type="AlphaFoldDB" id="A0A0F9GC52"/>
<gene>
    <name evidence="1" type="ORF">LCGC14_1928120</name>
</gene>
<accession>A0A0F9GC52</accession>
<organism evidence="1">
    <name type="scientific">marine sediment metagenome</name>
    <dbReference type="NCBI Taxonomy" id="412755"/>
    <lineage>
        <taxon>unclassified sequences</taxon>
        <taxon>metagenomes</taxon>
        <taxon>ecological metagenomes</taxon>
    </lineage>
</organism>
<protein>
    <submittedName>
        <fullName evidence="1">Uncharacterized protein</fullName>
    </submittedName>
</protein>
<name>A0A0F9GC52_9ZZZZ</name>
<sequence>MPSQLLISYTGKAKDLTLEELFLLFKFGRKVELLEVWDFSFN</sequence>
<comment type="caution">
    <text evidence="1">The sequence shown here is derived from an EMBL/GenBank/DDBJ whole genome shotgun (WGS) entry which is preliminary data.</text>
</comment>
<reference evidence="1" key="1">
    <citation type="journal article" date="2015" name="Nature">
        <title>Complex archaea that bridge the gap between prokaryotes and eukaryotes.</title>
        <authorList>
            <person name="Spang A."/>
            <person name="Saw J.H."/>
            <person name="Jorgensen S.L."/>
            <person name="Zaremba-Niedzwiedzka K."/>
            <person name="Martijn J."/>
            <person name="Lind A.E."/>
            <person name="van Eijk R."/>
            <person name="Schleper C."/>
            <person name="Guy L."/>
            <person name="Ettema T.J."/>
        </authorList>
    </citation>
    <scope>NUCLEOTIDE SEQUENCE</scope>
</reference>